<dbReference type="InterPro" id="IPR021151">
    <property type="entry name" value="GINS_A"/>
</dbReference>
<evidence type="ECO:0000256" key="1">
    <source>
        <dbReference type="ARBA" id="ARBA00004123"/>
    </source>
</evidence>
<keyword evidence="4" id="KW-0539">Nucleus</keyword>
<evidence type="ECO:0000259" key="7">
    <source>
        <dbReference type="Pfam" id="PF25005"/>
    </source>
</evidence>
<feature type="region of interest" description="Disordered" evidence="5">
    <location>
        <begin position="193"/>
        <end position="213"/>
    </location>
</feature>
<dbReference type="GO" id="GO:0000727">
    <property type="term" value="P:double-strand break repair via break-induced replication"/>
    <property type="evidence" value="ECO:0007669"/>
    <property type="project" value="TreeGrafter"/>
</dbReference>
<keyword evidence="9" id="KW-1185">Reference proteome</keyword>
<dbReference type="FunFam" id="3.40.5.50:FF:000001">
    <property type="entry name" value="DNA replication complex GINS protein PSF2"/>
    <property type="match status" value="1"/>
</dbReference>
<organism evidence="8 9">
    <name type="scientific">Dovyalis caffra</name>
    <dbReference type="NCBI Taxonomy" id="77055"/>
    <lineage>
        <taxon>Eukaryota</taxon>
        <taxon>Viridiplantae</taxon>
        <taxon>Streptophyta</taxon>
        <taxon>Embryophyta</taxon>
        <taxon>Tracheophyta</taxon>
        <taxon>Spermatophyta</taxon>
        <taxon>Magnoliopsida</taxon>
        <taxon>eudicotyledons</taxon>
        <taxon>Gunneridae</taxon>
        <taxon>Pentapetalae</taxon>
        <taxon>rosids</taxon>
        <taxon>fabids</taxon>
        <taxon>Malpighiales</taxon>
        <taxon>Salicaceae</taxon>
        <taxon>Flacourtieae</taxon>
        <taxon>Dovyalis</taxon>
    </lineage>
</organism>
<dbReference type="PANTHER" id="PTHR12772">
    <property type="entry name" value="DNA REPLICATION COMPLEX GINS PROTEIN PSF2"/>
    <property type="match status" value="1"/>
</dbReference>
<evidence type="ECO:0000256" key="3">
    <source>
        <dbReference type="ARBA" id="ARBA00022705"/>
    </source>
</evidence>
<sequence>MAGQSDSMMSLFSPEEIEFMAEDELVEIVPNLRMDSLNFLCGDYGPFYPQLAAQVPLWLALALKKRGNAQLGLLNGCQLVLEAERDFHAFQPLPFHYVEISRLIFDHAREDIPDMYMVRSLIEDIRDVRFHKVETNLEKFTASTVTAQGDTDNRDILVYLLALANVWKNMSAMEVNIIRAFSGRALQAFYKHDNEQQTSDTDRTLDKQPQIPTDRPKIEKCISAVVNDGPAVSAMLIKHTNYKLYDGQGRGPPGCPTSTNRAYLLKSIQLAWNQNLGPGMWMGIESILNNSVIRSPDQPPPPPPPRARGKQGFQRCSRVKAEDQELVEKRGLRNDRDLSSAKHY</sequence>
<comment type="subcellular location">
    <subcellularLocation>
        <location evidence="1">Nucleus</location>
    </subcellularLocation>
</comment>
<dbReference type="PANTHER" id="PTHR12772:SF0">
    <property type="entry name" value="DNA REPLICATION COMPLEX GINS PROTEIN PSF2"/>
    <property type="match status" value="1"/>
</dbReference>
<feature type="domain" description="GINS subunit" evidence="6">
    <location>
        <begin position="92"/>
        <end position="183"/>
    </location>
</feature>
<comment type="caution">
    <text evidence="8">The sequence shown here is derived from an EMBL/GenBank/DDBJ whole genome shotgun (WGS) entry which is preliminary data.</text>
</comment>
<evidence type="ECO:0008006" key="10">
    <source>
        <dbReference type="Google" id="ProtNLM"/>
    </source>
</evidence>
<evidence type="ECO:0000313" key="9">
    <source>
        <dbReference type="Proteomes" id="UP001314170"/>
    </source>
</evidence>
<dbReference type="Pfam" id="PF05916">
    <property type="entry name" value="Sld5"/>
    <property type="match status" value="1"/>
</dbReference>
<comment type="similarity">
    <text evidence="2">Belongs to the GINS2/PSF2 family.</text>
</comment>
<dbReference type="GO" id="GO:0000811">
    <property type="term" value="C:GINS complex"/>
    <property type="evidence" value="ECO:0007669"/>
    <property type="project" value="TreeGrafter"/>
</dbReference>
<dbReference type="SUPFAM" id="SSF160059">
    <property type="entry name" value="PriA/YqbF domain"/>
    <property type="match status" value="1"/>
</dbReference>
<dbReference type="SUPFAM" id="SSF158573">
    <property type="entry name" value="GINS helical bundle-like"/>
    <property type="match status" value="1"/>
</dbReference>
<reference evidence="8 9" key="1">
    <citation type="submission" date="2024-01" db="EMBL/GenBank/DDBJ databases">
        <authorList>
            <person name="Waweru B."/>
        </authorList>
    </citation>
    <scope>NUCLEOTIDE SEQUENCE [LARGE SCALE GENOMIC DNA]</scope>
</reference>
<feature type="compositionally biased region" description="Basic and acidic residues" evidence="5">
    <location>
        <begin position="319"/>
        <end position="344"/>
    </location>
</feature>
<dbReference type="CDD" id="cd21694">
    <property type="entry name" value="GINS_B_Psf2"/>
    <property type="match status" value="1"/>
</dbReference>
<evidence type="ECO:0000259" key="6">
    <source>
        <dbReference type="Pfam" id="PF05916"/>
    </source>
</evidence>
<protein>
    <recommendedName>
        <fullName evidence="10">DNA replication complex GINS protein PSF2</fullName>
    </recommendedName>
</protein>
<gene>
    <name evidence="8" type="ORF">DCAF_LOCUS3382</name>
</gene>
<dbReference type="Gene3D" id="1.20.58.1020">
    <property type="match status" value="1"/>
</dbReference>
<dbReference type="InterPro" id="IPR056784">
    <property type="entry name" value="PSF2_N"/>
</dbReference>
<dbReference type="InterPro" id="IPR036224">
    <property type="entry name" value="GINS_bundle-like_dom_sf"/>
</dbReference>
<feature type="domain" description="DNA replication complex GINS protein PSF2 N-terminal" evidence="7">
    <location>
        <begin position="13"/>
        <end position="70"/>
    </location>
</feature>
<evidence type="ECO:0000256" key="2">
    <source>
        <dbReference type="ARBA" id="ARBA00010565"/>
    </source>
</evidence>
<dbReference type="AlphaFoldDB" id="A0AAV1QYK8"/>
<evidence type="ECO:0000256" key="4">
    <source>
        <dbReference type="ARBA" id="ARBA00023242"/>
    </source>
</evidence>
<evidence type="ECO:0000313" key="8">
    <source>
        <dbReference type="EMBL" id="CAK7325694.1"/>
    </source>
</evidence>
<dbReference type="InterPro" id="IPR007257">
    <property type="entry name" value="GINS_Psf2"/>
</dbReference>
<feature type="compositionally biased region" description="Basic and acidic residues" evidence="5">
    <location>
        <begin position="193"/>
        <end position="206"/>
    </location>
</feature>
<evidence type="ECO:0000256" key="5">
    <source>
        <dbReference type="SAM" id="MobiDB-lite"/>
    </source>
</evidence>
<keyword evidence="3" id="KW-0235">DNA replication</keyword>
<feature type="compositionally biased region" description="Pro residues" evidence="5">
    <location>
        <begin position="297"/>
        <end position="306"/>
    </location>
</feature>
<accession>A0AAV1QYK8</accession>
<dbReference type="GO" id="GO:0006260">
    <property type="term" value="P:DNA replication"/>
    <property type="evidence" value="ECO:0007669"/>
    <property type="project" value="UniProtKB-KW"/>
</dbReference>
<feature type="region of interest" description="Disordered" evidence="5">
    <location>
        <begin position="292"/>
        <end position="344"/>
    </location>
</feature>
<dbReference type="EMBL" id="CAWUPB010000850">
    <property type="protein sequence ID" value="CAK7325694.1"/>
    <property type="molecule type" value="Genomic_DNA"/>
</dbReference>
<dbReference type="Proteomes" id="UP001314170">
    <property type="component" value="Unassembled WGS sequence"/>
</dbReference>
<proteinExistence type="inferred from homology"/>
<dbReference type="CDD" id="cd11712">
    <property type="entry name" value="GINS_A_psf2"/>
    <property type="match status" value="1"/>
</dbReference>
<name>A0AAV1QYK8_9ROSI</name>
<dbReference type="Gene3D" id="3.40.5.50">
    <property type="match status" value="1"/>
</dbReference>
<dbReference type="Pfam" id="PF25005">
    <property type="entry name" value="PSF2_N"/>
    <property type="match status" value="1"/>
</dbReference>